<dbReference type="PANTHER" id="PTHR45527:SF1">
    <property type="entry name" value="FATTY ACID SYNTHASE"/>
    <property type="match status" value="1"/>
</dbReference>
<dbReference type="Gene3D" id="3.40.50.1820">
    <property type="entry name" value="alpha/beta hydrolase"/>
    <property type="match status" value="1"/>
</dbReference>
<gene>
    <name evidence="5" type="ORF">SAMN05660733_02376</name>
</gene>
<evidence type="ECO:0000256" key="3">
    <source>
        <dbReference type="ARBA" id="ARBA00022553"/>
    </source>
</evidence>
<organism evidence="5 6">
    <name type="scientific">Lentzea albidocapillata</name>
    <dbReference type="NCBI Taxonomy" id="40571"/>
    <lineage>
        <taxon>Bacteria</taxon>
        <taxon>Bacillati</taxon>
        <taxon>Actinomycetota</taxon>
        <taxon>Actinomycetes</taxon>
        <taxon>Pseudonocardiales</taxon>
        <taxon>Pseudonocardiaceae</taxon>
        <taxon>Lentzea</taxon>
    </lineage>
</organism>
<name>A0A1W2CUM3_9PSEU</name>
<protein>
    <submittedName>
        <fullName evidence="5">Amino acid adenylation domain-containing protein</fullName>
    </submittedName>
</protein>
<dbReference type="OrthoDB" id="2378856at2"/>
<dbReference type="InterPro" id="IPR000873">
    <property type="entry name" value="AMP-dep_synth/lig_dom"/>
</dbReference>
<dbReference type="InterPro" id="IPR001242">
    <property type="entry name" value="Condensation_dom"/>
</dbReference>
<dbReference type="PROSITE" id="PS00455">
    <property type="entry name" value="AMP_BINDING"/>
    <property type="match status" value="2"/>
</dbReference>
<dbReference type="CDD" id="cd19531">
    <property type="entry name" value="LCL_NRPS-like"/>
    <property type="match status" value="2"/>
</dbReference>
<evidence type="ECO:0000256" key="1">
    <source>
        <dbReference type="ARBA" id="ARBA00001957"/>
    </source>
</evidence>
<evidence type="ECO:0000313" key="6">
    <source>
        <dbReference type="Proteomes" id="UP000192840"/>
    </source>
</evidence>
<dbReference type="GO" id="GO:0043041">
    <property type="term" value="P:amino acid activation for nonribosomal peptide biosynthetic process"/>
    <property type="evidence" value="ECO:0007669"/>
    <property type="project" value="TreeGrafter"/>
</dbReference>
<feature type="domain" description="Carrier" evidence="4">
    <location>
        <begin position="2016"/>
        <end position="2090"/>
    </location>
</feature>
<evidence type="ECO:0000313" key="5">
    <source>
        <dbReference type="EMBL" id="SMC88949.1"/>
    </source>
</evidence>
<dbReference type="InterPro" id="IPR025110">
    <property type="entry name" value="AMP-bd_C"/>
</dbReference>
<dbReference type="EMBL" id="FWYC01000006">
    <property type="protein sequence ID" value="SMC88949.1"/>
    <property type="molecule type" value="Genomic_DNA"/>
</dbReference>
<comment type="cofactor">
    <cofactor evidence="1">
        <name>pantetheine 4'-phosphate</name>
        <dbReference type="ChEBI" id="CHEBI:47942"/>
    </cofactor>
</comment>
<dbReference type="SUPFAM" id="SSF56801">
    <property type="entry name" value="Acetyl-CoA synthetase-like"/>
    <property type="match status" value="2"/>
</dbReference>
<dbReference type="InterPro" id="IPR036736">
    <property type="entry name" value="ACP-like_sf"/>
</dbReference>
<dbReference type="Gene3D" id="2.30.38.10">
    <property type="entry name" value="Luciferase, Domain 3"/>
    <property type="match status" value="2"/>
</dbReference>
<dbReference type="InterPro" id="IPR010071">
    <property type="entry name" value="AA_adenyl_dom"/>
</dbReference>
<evidence type="ECO:0000256" key="2">
    <source>
        <dbReference type="ARBA" id="ARBA00022450"/>
    </source>
</evidence>
<dbReference type="GO" id="GO:0008610">
    <property type="term" value="P:lipid biosynthetic process"/>
    <property type="evidence" value="ECO:0007669"/>
    <property type="project" value="UniProtKB-ARBA"/>
</dbReference>
<dbReference type="InterPro" id="IPR020845">
    <property type="entry name" value="AMP-binding_CS"/>
</dbReference>
<dbReference type="Pfam" id="PF00501">
    <property type="entry name" value="AMP-binding"/>
    <property type="match status" value="2"/>
</dbReference>
<dbReference type="STRING" id="40571.SAMN05660733_02376"/>
<dbReference type="InterPro" id="IPR029058">
    <property type="entry name" value="AB_hydrolase_fold"/>
</dbReference>
<dbReference type="InterPro" id="IPR023213">
    <property type="entry name" value="CAT-like_dom_sf"/>
</dbReference>
<dbReference type="GO" id="GO:0044550">
    <property type="term" value="P:secondary metabolite biosynthetic process"/>
    <property type="evidence" value="ECO:0007669"/>
    <property type="project" value="TreeGrafter"/>
</dbReference>
<dbReference type="Gene3D" id="1.10.1200.10">
    <property type="entry name" value="ACP-like"/>
    <property type="match status" value="1"/>
</dbReference>
<keyword evidence="3" id="KW-0597">Phosphoprotein</keyword>
<dbReference type="InterPro" id="IPR009081">
    <property type="entry name" value="PP-bd_ACP"/>
</dbReference>
<dbReference type="Pfam" id="PF00668">
    <property type="entry name" value="Condensation"/>
    <property type="match status" value="2"/>
</dbReference>
<sequence length="2116" mass="228906">MDELVVADRDATGFPLTSAQRRMWFAESVSPEAGAYNVVSEIRWAGELVPEALRTALRGVVARHEVLRTVFTDAPAQVVRPEADIDCVADVDRVVDDGELRAVILAEGQRGFSLDESLFRVRVLRTGVDEFAVLFVVHHLVFDGWSAGVLVRDLVALYREIVDGVPAELPALSVRVVDHAVWERSEAGEAVVQEQLGYWLDYLADAPSVLPLVAERPRADTGRMPDTFGFSLDSSTVQSLAEYARVNAATSSMVLLSVLSVVLSRRAGVDDVLVGMPVWGRQGRSAEGVLGCFANTVVVRVRPEWTGGFDDVLDQVCAGVIDGMDHQAVPFDRLVEEVRPERRAGHHPLFQVMYSYERRSRKPLTGNRFEVHGPSEALQADTGCDLDITVVDFSDEVAVSVRFDASLFGRDSVGRLSDEFRAVLGAVLAGTDACVGELPMLSDAARRSLLDQVSKGAGIAIPDVPLHGLFEYWATLEPERIAVACGDTELTYGEVNARANRLAHELRSLGVGPDVLVAVGLPRSADLMVALLGVLKAGGAFAPVDPGQPRDRITRMTTRAGIRFGITTTGTGDIFGDVDEVIRIDRPGPGRFSDRNQDVPLSAGNLAYVFHTSGSTGEPKGAMCTHGNAVSFAVAAVPAFGLVSGDRFLQLAAATFDVLVEEVFPVWTAGGAVVLADQDLSVLTPEAFLDLLARRGITACELPAAYWTVLVDHLDHGEDRLPELFRLLLVGTERVDPDVWSRWRDHGRTTVNVYGLTETSVTSTCLRDDGVTDFGGGEVPIGRPFPNATVYIVDAFLNPVPIGVVGEVYLGGPGTGRGYVNQPALTAERFVPDPFGQGGRLYRTGDRARWTSAGEVVFCGRSDDQLKIRGHRIEPGEIENVLERHQDVTRAFVTTRTDVGGQQHLDAYVAVRDLGVTVVDLVRHAAARLPAHMVPATVTVLDRLPVTPHGKIDRAALPTPTAHASVADRPLTPVEERLAALWCELLGVTAVGPQDNFFQLGGHSLLTYQLVARIRQVLGADIALSDFFADPTIAGTAALLATQHDRGPRPSRDVLAADRGAEGFPLSSAQRRMWFVERAAPDSGVHNVVCEIRWVGALEQDGLRAALSRLVARHEALRTVFTDGPLQVVLPGTQVECVIDVERALDDAELRGVAAEEGRRGFRLDEGVFRVRVVRVGVDEFVLLLVVHHLVFDGWSAGVVVRDLVALYREVVDGIEAGLPELPVQVVDHAVWERGADARQLVREQLGYWLDHLAGAPELLPLPQDRALVAELAAGGVHEFTVDGRLHRRMVEYARVNGVTPSMVLLSVLSVLLSRRSGAEDLVVGMPVWGRGGHALEDVVGCFVNTVVVRVRPEWSGDFGDVLEQVRAGVVNALDHQDVPFDRLVEELRPERLAGRHPVFQIMFSYEQGDRTPIVSGDVTVHPPETRFTATEFDLDVTVLDFPEEAVVSVQFDPELFDLLGAQRFSDEFRVVLDAVTAGSTLCVGELPLLSENARLTVVEELSRGAQTAVPNLPLHGSFEEWAAREPSRIAIGGAFGELTYGEVNARANRLAHELRSLGVGPDVCVVVCLDRSAELMVALLGVLKAGGAFVPVDPGQPQDRIAGIIHRSGARVLVTKSGHRDLVAGAADVVEIDRPGAGAFGDDDPDVPLVAGNLAYVFHTSGSTGEPKGAMCTHGNAVSFAVPAVAVFGLSPEDRFLQLAAVTFDVLVEEVFPVWAAGGAVVLADRDLAELTPAAFLDLLARQGITACELPVAYWAVLVDHLERAAETLPEPFRLLLVGGERIDPDVWLKWRDHGGSAINVYGLTETSVTNVYLRDDRVSGFGGEDVPIGKPYPNGEVYILDRLMNPVPIGVTGELYLGGPGIGRGYLNQPGLTADRFVPDPFGLDARLYRTGDRARWLSTGDIAFHGRTDHQLKIRGHRIEPGEIENALERHPEVTRAFVTARTDAHGQHLDAYVAVHGTATGTDLLQHAAAKLPAHMVPNTMTVLSRLPVTSHGKIDRAALPAPVTHSGVHDRPLTPVEERVAALWFEVLEVSAGPHDNFFRLGGHSLLTYQLIARIREEFDREVSLAEFFGNPTVAHLAGLLTADHGAVAEVDSGGEVSLEDLLDEIERRDA</sequence>
<reference evidence="6" key="1">
    <citation type="submission" date="2017-04" db="EMBL/GenBank/DDBJ databases">
        <authorList>
            <person name="Varghese N."/>
            <person name="Submissions S."/>
        </authorList>
    </citation>
    <scope>NUCLEOTIDE SEQUENCE [LARGE SCALE GENOMIC DNA]</scope>
    <source>
        <strain evidence="6">DSM 44073</strain>
    </source>
</reference>
<dbReference type="SMART" id="SM00823">
    <property type="entry name" value="PKS_PP"/>
    <property type="match status" value="2"/>
</dbReference>
<keyword evidence="2" id="KW-0596">Phosphopantetheine</keyword>
<dbReference type="FunFam" id="1.10.1200.10:FF:000016">
    <property type="entry name" value="Non-ribosomal peptide synthase"/>
    <property type="match status" value="1"/>
</dbReference>
<dbReference type="NCBIfam" id="TIGR01733">
    <property type="entry name" value="AA-adenyl-dom"/>
    <property type="match status" value="2"/>
</dbReference>
<dbReference type="Proteomes" id="UP000192840">
    <property type="component" value="Unassembled WGS sequence"/>
</dbReference>
<dbReference type="GO" id="GO:0003824">
    <property type="term" value="F:catalytic activity"/>
    <property type="evidence" value="ECO:0007669"/>
    <property type="project" value="InterPro"/>
</dbReference>
<evidence type="ECO:0000259" key="4">
    <source>
        <dbReference type="PROSITE" id="PS50075"/>
    </source>
</evidence>
<dbReference type="Gene3D" id="3.30.559.30">
    <property type="entry name" value="Nonribosomal peptide synthetase, condensation domain"/>
    <property type="match status" value="2"/>
</dbReference>
<dbReference type="eggNOG" id="COG1020">
    <property type="taxonomic scope" value="Bacteria"/>
</dbReference>
<dbReference type="InterPro" id="IPR045851">
    <property type="entry name" value="AMP-bd_C_sf"/>
</dbReference>
<dbReference type="Pfam" id="PF13193">
    <property type="entry name" value="AMP-binding_C"/>
    <property type="match status" value="2"/>
</dbReference>
<dbReference type="Pfam" id="PF00550">
    <property type="entry name" value="PP-binding"/>
    <property type="match status" value="2"/>
</dbReference>
<dbReference type="SUPFAM" id="SSF52777">
    <property type="entry name" value="CoA-dependent acyltransferases"/>
    <property type="match status" value="4"/>
</dbReference>
<dbReference type="RefSeq" id="WP_030478952.1">
    <property type="nucleotide sequence ID" value="NZ_FWYC01000006.1"/>
</dbReference>
<dbReference type="FunFam" id="3.40.50.980:FF:000001">
    <property type="entry name" value="Non-ribosomal peptide synthetase"/>
    <property type="match status" value="1"/>
</dbReference>
<dbReference type="GO" id="GO:0072330">
    <property type="term" value="P:monocarboxylic acid biosynthetic process"/>
    <property type="evidence" value="ECO:0007669"/>
    <property type="project" value="UniProtKB-ARBA"/>
</dbReference>
<dbReference type="CDD" id="cd05930">
    <property type="entry name" value="A_NRPS"/>
    <property type="match status" value="2"/>
</dbReference>
<keyword evidence="6" id="KW-1185">Reference proteome</keyword>
<dbReference type="PANTHER" id="PTHR45527">
    <property type="entry name" value="NONRIBOSOMAL PEPTIDE SYNTHETASE"/>
    <property type="match status" value="1"/>
</dbReference>
<proteinExistence type="predicted"/>
<dbReference type="GO" id="GO:0031177">
    <property type="term" value="F:phosphopantetheine binding"/>
    <property type="evidence" value="ECO:0007669"/>
    <property type="project" value="InterPro"/>
</dbReference>
<dbReference type="Gene3D" id="3.40.50.980">
    <property type="match status" value="4"/>
</dbReference>
<dbReference type="Gene3D" id="3.30.559.10">
    <property type="entry name" value="Chloramphenicol acetyltransferase-like domain"/>
    <property type="match status" value="2"/>
</dbReference>
<dbReference type="PROSITE" id="PS50075">
    <property type="entry name" value="CARRIER"/>
    <property type="match status" value="2"/>
</dbReference>
<feature type="domain" description="Carrier" evidence="4">
    <location>
        <begin position="969"/>
        <end position="1044"/>
    </location>
</feature>
<dbReference type="InterPro" id="IPR020806">
    <property type="entry name" value="PKS_PP-bd"/>
</dbReference>
<dbReference type="Gene3D" id="3.30.300.30">
    <property type="match status" value="2"/>
</dbReference>
<dbReference type="SUPFAM" id="SSF47336">
    <property type="entry name" value="ACP-like"/>
    <property type="match status" value="2"/>
</dbReference>
<accession>A0A1W2CUM3</accession>
<dbReference type="GO" id="GO:0005737">
    <property type="term" value="C:cytoplasm"/>
    <property type="evidence" value="ECO:0007669"/>
    <property type="project" value="TreeGrafter"/>
</dbReference>